<evidence type="ECO:0000256" key="4">
    <source>
        <dbReference type="ARBA" id="ARBA00022692"/>
    </source>
</evidence>
<feature type="transmembrane region" description="Helical" evidence="9">
    <location>
        <begin position="107"/>
        <end position="126"/>
    </location>
</feature>
<keyword evidence="5" id="KW-0249">Electron transport</keyword>
<comment type="subcellular location">
    <subcellularLocation>
        <location evidence="1">Cell membrane</location>
        <topology evidence="1">Multi-pass membrane protein</topology>
    </subcellularLocation>
</comment>
<dbReference type="AlphaFoldDB" id="A0A1M5EA95"/>
<dbReference type="Proteomes" id="UP000184076">
    <property type="component" value="Unassembled WGS sequence"/>
</dbReference>
<dbReference type="EMBL" id="FQVB01000026">
    <property type="protein sequence ID" value="SHF75991.1"/>
    <property type="molecule type" value="Genomic_DNA"/>
</dbReference>
<keyword evidence="8 9" id="KW-0472">Membrane</keyword>
<keyword evidence="2" id="KW-0813">Transport</keyword>
<evidence type="ECO:0000256" key="7">
    <source>
        <dbReference type="ARBA" id="ARBA00023002"/>
    </source>
</evidence>
<reference evidence="12" key="1">
    <citation type="submission" date="2016-11" db="EMBL/GenBank/DDBJ databases">
        <authorList>
            <person name="Varghese N."/>
            <person name="Submissions S."/>
        </authorList>
    </citation>
    <scope>NUCLEOTIDE SEQUENCE [LARGE SCALE GENOMIC DNA]</scope>
    <source>
        <strain evidence="12">DSM 9756</strain>
    </source>
</reference>
<dbReference type="PANTHER" id="PTHR30598:SF3">
    <property type="entry name" value="RESPIRATORY NITRATE REDUCTASE 1 GAMMA CHAIN"/>
    <property type="match status" value="1"/>
</dbReference>
<keyword evidence="3" id="KW-1003">Cell membrane</keyword>
<accession>A0A1M5EA95</accession>
<dbReference type="GO" id="GO:0005886">
    <property type="term" value="C:plasma membrane"/>
    <property type="evidence" value="ECO:0007669"/>
    <property type="project" value="UniProtKB-SubCell"/>
</dbReference>
<keyword evidence="12" id="KW-1185">Reference proteome</keyword>
<keyword evidence="6 9" id="KW-1133">Transmembrane helix</keyword>
<proteinExistence type="predicted"/>
<evidence type="ECO:0000256" key="6">
    <source>
        <dbReference type="ARBA" id="ARBA00022989"/>
    </source>
</evidence>
<evidence type="ECO:0000256" key="3">
    <source>
        <dbReference type="ARBA" id="ARBA00022475"/>
    </source>
</evidence>
<dbReference type="GO" id="GO:0009055">
    <property type="term" value="F:electron transfer activity"/>
    <property type="evidence" value="ECO:0007669"/>
    <property type="project" value="TreeGrafter"/>
</dbReference>
<feature type="transmembrane region" description="Helical" evidence="9">
    <location>
        <begin position="193"/>
        <end position="216"/>
    </location>
</feature>
<evidence type="ECO:0000256" key="1">
    <source>
        <dbReference type="ARBA" id="ARBA00004651"/>
    </source>
</evidence>
<feature type="transmembrane region" description="Helical" evidence="9">
    <location>
        <begin position="138"/>
        <end position="156"/>
    </location>
</feature>
<evidence type="ECO:0000256" key="8">
    <source>
        <dbReference type="ARBA" id="ARBA00023136"/>
    </source>
</evidence>
<dbReference type="GO" id="GO:0008940">
    <property type="term" value="F:nitrate reductase activity"/>
    <property type="evidence" value="ECO:0007669"/>
    <property type="project" value="TreeGrafter"/>
</dbReference>
<dbReference type="GO" id="GO:0020037">
    <property type="term" value="F:heme binding"/>
    <property type="evidence" value="ECO:0007669"/>
    <property type="project" value="TreeGrafter"/>
</dbReference>
<evidence type="ECO:0000259" key="10">
    <source>
        <dbReference type="Pfam" id="PF02665"/>
    </source>
</evidence>
<keyword evidence="7" id="KW-0560">Oxidoreductase</keyword>
<evidence type="ECO:0000256" key="5">
    <source>
        <dbReference type="ARBA" id="ARBA00022982"/>
    </source>
</evidence>
<evidence type="ECO:0000256" key="2">
    <source>
        <dbReference type="ARBA" id="ARBA00022448"/>
    </source>
</evidence>
<dbReference type="Gene3D" id="1.20.950.20">
    <property type="entry name" value="Transmembrane di-heme cytochromes, Chain C"/>
    <property type="match status" value="1"/>
</dbReference>
<dbReference type="InterPro" id="IPR036197">
    <property type="entry name" value="NarG-like_sf"/>
</dbReference>
<evidence type="ECO:0000256" key="9">
    <source>
        <dbReference type="SAM" id="Phobius"/>
    </source>
</evidence>
<keyword evidence="4 9" id="KW-0812">Transmembrane</keyword>
<feature type="domain" description="NarG-like" evidence="10">
    <location>
        <begin position="70"/>
        <end position="234"/>
    </location>
</feature>
<sequence>MHTIYYLVLVPMVYAAFAVFIVGSIVRMIKILRTPKHPTTLQIFPKKEPAWLHALSDTFLMPTVLKHNPLLWVFLVLFHGAVLLLVIGHLELFSDFALFQIIPHEVFIGKGLVGLTAAVSLLYFLFRRFTSPVRDISVAEDYYLLILLFLTVIFGSEMDWARRWYDYDVMGVDAYRTYLWSLITFQPQVPDEILFSGHSFMLVLHVFFANIFLMVFPFSKIMHTFFALPVNKLRRG</sequence>
<dbReference type="OrthoDB" id="9788113at2"/>
<dbReference type="Pfam" id="PF02665">
    <property type="entry name" value="Nitrate_red_gam"/>
    <property type="match status" value="1"/>
</dbReference>
<dbReference type="GO" id="GO:0019645">
    <property type="term" value="P:anaerobic electron transport chain"/>
    <property type="evidence" value="ECO:0007669"/>
    <property type="project" value="TreeGrafter"/>
</dbReference>
<feature type="transmembrane region" description="Helical" evidence="9">
    <location>
        <begin position="70"/>
        <end position="87"/>
    </location>
</feature>
<evidence type="ECO:0000313" key="11">
    <source>
        <dbReference type="EMBL" id="SHF75991.1"/>
    </source>
</evidence>
<dbReference type="InterPro" id="IPR051936">
    <property type="entry name" value="Heme-iron_electron_transfer"/>
</dbReference>
<gene>
    <name evidence="11" type="ORF">SAMN02745206_02610</name>
</gene>
<dbReference type="InterPro" id="IPR023234">
    <property type="entry name" value="NarG-like_domain"/>
</dbReference>
<protein>
    <submittedName>
        <fullName evidence="11">Nitrate reductase gamma subunit</fullName>
    </submittedName>
</protein>
<name>A0A1M5EA95_9BACT</name>
<organism evidence="11 12">
    <name type="scientific">Desulfacinum infernum DSM 9756</name>
    <dbReference type="NCBI Taxonomy" id="1121391"/>
    <lineage>
        <taxon>Bacteria</taxon>
        <taxon>Pseudomonadati</taxon>
        <taxon>Thermodesulfobacteriota</taxon>
        <taxon>Syntrophobacteria</taxon>
        <taxon>Syntrophobacterales</taxon>
        <taxon>Syntrophobacteraceae</taxon>
        <taxon>Desulfacinum</taxon>
    </lineage>
</organism>
<dbReference type="RefSeq" id="WP_073040184.1">
    <property type="nucleotide sequence ID" value="NZ_FQVB01000026.1"/>
</dbReference>
<dbReference type="SUPFAM" id="SSF103501">
    <property type="entry name" value="Respiratory nitrate reductase 1 gamma chain"/>
    <property type="match status" value="1"/>
</dbReference>
<feature type="transmembrane region" description="Helical" evidence="9">
    <location>
        <begin position="6"/>
        <end position="26"/>
    </location>
</feature>
<evidence type="ECO:0000313" key="12">
    <source>
        <dbReference type="Proteomes" id="UP000184076"/>
    </source>
</evidence>
<dbReference type="PANTHER" id="PTHR30598">
    <property type="entry name" value="NITRATE REDUCTASE PRIVATE CHAPERONE, REDOX ENZYME MATURATION PROTEIN REMP FAMILY"/>
    <property type="match status" value="1"/>
</dbReference>
<dbReference type="STRING" id="1121391.SAMN02745206_02610"/>